<dbReference type="Gene3D" id="3.90.226.10">
    <property type="entry name" value="2-enoyl-CoA Hydratase, Chain A, domain 1"/>
    <property type="match status" value="1"/>
</dbReference>
<keyword evidence="4" id="KW-0413">Isomerase</keyword>
<dbReference type="CDD" id="cd06558">
    <property type="entry name" value="crotonase-like"/>
    <property type="match status" value="1"/>
</dbReference>
<dbReference type="PANTHER" id="PTHR11941:SF54">
    <property type="entry name" value="ENOYL-COA HYDRATASE, MITOCHONDRIAL"/>
    <property type="match status" value="1"/>
</dbReference>
<dbReference type="Pfam" id="PF00378">
    <property type="entry name" value="ECH_1"/>
    <property type="match status" value="1"/>
</dbReference>
<evidence type="ECO:0000256" key="1">
    <source>
        <dbReference type="ARBA" id="ARBA00005254"/>
    </source>
</evidence>
<sequence length="270" mass="29217">MSEAPILFTREAGIAEVVLNRPEKRNALNPEMIVRLARAWEEIEADPTVRVVLLRGRGDKTFCAGADLGRLTPLLTRARPAEDEWDEAMLAEPKILNRAMLRGTGFHIPVIGAMRGAIVAGGMELALACDLRIIADDSTMGLLEVQRGLIPAAGGVARVSRQIPSAWAAEILLVGDTVSAEDALRMGLVNRVVPAAEVEHTARVLAERMSRNSPLAMRKAKEAMMEASGRSIVDAFAIEDAGIKVLLRSNDAREGSKAFMERRTPNFTGS</sequence>
<dbReference type="GO" id="GO:0016829">
    <property type="term" value="F:lyase activity"/>
    <property type="evidence" value="ECO:0007669"/>
    <property type="project" value="UniProtKB-KW"/>
</dbReference>
<accession>A0A838L707</accession>
<dbReference type="GO" id="GO:0016853">
    <property type="term" value="F:isomerase activity"/>
    <property type="evidence" value="ECO:0007669"/>
    <property type="project" value="UniProtKB-KW"/>
</dbReference>
<comment type="caution">
    <text evidence="4">The sequence shown here is derived from an EMBL/GenBank/DDBJ whole genome shotgun (WGS) entry which is preliminary data.</text>
</comment>
<dbReference type="Gene3D" id="1.10.12.10">
    <property type="entry name" value="Lyase 2-enoyl-coa Hydratase, Chain A, domain 2"/>
    <property type="match status" value="1"/>
</dbReference>
<evidence type="ECO:0000256" key="2">
    <source>
        <dbReference type="ARBA" id="ARBA00023239"/>
    </source>
</evidence>
<dbReference type="InterPro" id="IPR014748">
    <property type="entry name" value="Enoyl-CoA_hydra_C"/>
</dbReference>
<gene>
    <name evidence="4" type="ORF">HZF05_14390</name>
</gene>
<dbReference type="EMBL" id="JACEIB010000025">
    <property type="protein sequence ID" value="MBA2935273.1"/>
    <property type="molecule type" value="Genomic_DNA"/>
</dbReference>
<dbReference type="GO" id="GO:0006635">
    <property type="term" value="P:fatty acid beta-oxidation"/>
    <property type="evidence" value="ECO:0007669"/>
    <property type="project" value="TreeGrafter"/>
</dbReference>
<evidence type="ECO:0000256" key="3">
    <source>
        <dbReference type="RuleBase" id="RU003707"/>
    </source>
</evidence>
<organism evidence="4 5">
    <name type="scientific">Sphingomonas chungangi</name>
    <dbReference type="NCBI Taxonomy" id="2683589"/>
    <lineage>
        <taxon>Bacteria</taxon>
        <taxon>Pseudomonadati</taxon>
        <taxon>Pseudomonadota</taxon>
        <taxon>Alphaproteobacteria</taxon>
        <taxon>Sphingomonadales</taxon>
        <taxon>Sphingomonadaceae</taxon>
        <taxon>Sphingomonas</taxon>
    </lineage>
</organism>
<protein>
    <submittedName>
        <fullName evidence="4">Enoyl-CoA hydratase/isomerase family protein</fullName>
    </submittedName>
</protein>
<dbReference type="AlphaFoldDB" id="A0A838L707"/>
<name>A0A838L707_9SPHN</name>
<dbReference type="PROSITE" id="PS00166">
    <property type="entry name" value="ENOYL_COA_HYDRATASE"/>
    <property type="match status" value="1"/>
</dbReference>
<dbReference type="InterPro" id="IPR029045">
    <property type="entry name" value="ClpP/crotonase-like_dom_sf"/>
</dbReference>
<evidence type="ECO:0000313" key="4">
    <source>
        <dbReference type="EMBL" id="MBA2935273.1"/>
    </source>
</evidence>
<dbReference type="InterPro" id="IPR001753">
    <property type="entry name" value="Enoyl-CoA_hydra/iso"/>
</dbReference>
<proteinExistence type="inferred from homology"/>
<comment type="similarity">
    <text evidence="1 3">Belongs to the enoyl-CoA hydratase/isomerase family.</text>
</comment>
<dbReference type="PANTHER" id="PTHR11941">
    <property type="entry name" value="ENOYL-COA HYDRATASE-RELATED"/>
    <property type="match status" value="1"/>
</dbReference>
<evidence type="ECO:0000313" key="5">
    <source>
        <dbReference type="Proteomes" id="UP000570166"/>
    </source>
</evidence>
<keyword evidence="5" id="KW-1185">Reference proteome</keyword>
<dbReference type="RefSeq" id="WP_160365273.1">
    <property type="nucleotide sequence ID" value="NZ_JACEIB010000025.1"/>
</dbReference>
<reference evidence="4 5" key="1">
    <citation type="submission" date="2020-07" db="EMBL/GenBank/DDBJ databases">
        <authorList>
            <person name="Sun Q."/>
        </authorList>
    </citation>
    <scope>NUCLEOTIDE SEQUENCE [LARGE SCALE GENOMIC DNA]</scope>
    <source>
        <strain evidence="4 5">CGMCC 1.13654</strain>
    </source>
</reference>
<dbReference type="SUPFAM" id="SSF52096">
    <property type="entry name" value="ClpP/crotonase"/>
    <property type="match status" value="1"/>
</dbReference>
<keyword evidence="2" id="KW-0456">Lyase</keyword>
<dbReference type="InterPro" id="IPR018376">
    <property type="entry name" value="Enoyl-CoA_hyd/isom_CS"/>
</dbReference>
<dbReference type="Proteomes" id="UP000570166">
    <property type="component" value="Unassembled WGS sequence"/>
</dbReference>